<evidence type="ECO:0000313" key="1">
    <source>
        <dbReference type="EMBL" id="KRZ02387.1"/>
    </source>
</evidence>
<comment type="caution">
    <text evidence="1">The sequence shown here is derived from an EMBL/GenBank/DDBJ whole genome shotgun (WGS) entry which is preliminary data.</text>
</comment>
<dbReference type="Proteomes" id="UP000054826">
    <property type="component" value="Unassembled WGS sequence"/>
</dbReference>
<dbReference type="EMBL" id="JYDV01000815">
    <property type="protein sequence ID" value="KRZ02387.1"/>
    <property type="molecule type" value="Genomic_DNA"/>
</dbReference>
<accession>A0A0V1GWL9</accession>
<protein>
    <submittedName>
        <fullName evidence="1">Uncharacterized protein</fullName>
    </submittedName>
</protein>
<dbReference type="AlphaFoldDB" id="A0A0V1GWL9"/>
<gene>
    <name evidence="1" type="ORF">T4C_10349</name>
</gene>
<proteinExistence type="predicted"/>
<evidence type="ECO:0000313" key="2">
    <source>
        <dbReference type="Proteomes" id="UP000054826"/>
    </source>
</evidence>
<reference evidence="1 2" key="1">
    <citation type="submission" date="2015-01" db="EMBL/GenBank/DDBJ databases">
        <title>Evolution of Trichinella species and genotypes.</title>
        <authorList>
            <person name="Korhonen P.K."/>
            <person name="Edoardo P."/>
            <person name="Giuseppe L.R."/>
            <person name="Gasser R.B."/>
        </authorList>
    </citation>
    <scope>NUCLEOTIDE SEQUENCE [LARGE SCALE GENOMIC DNA]</scope>
    <source>
        <strain evidence="1">ISS176</strain>
    </source>
</reference>
<name>A0A0V1GWL9_TRIPS</name>
<organism evidence="1 2">
    <name type="scientific">Trichinella pseudospiralis</name>
    <name type="common">Parasitic roundworm</name>
    <dbReference type="NCBI Taxonomy" id="6337"/>
    <lineage>
        <taxon>Eukaryota</taxon>
        <taxon>Metazoa</taxon>
        <taxon>Ecdysozoa</taxon>
        <taxon>Nematoda</taxon>
        <taxon>Enoplea</taxon>
        <taxon>Dorylaimia</taxon>
        <taxon>Trichinellida</taxon>
        <taxon>Trichinellidae</taxon>
        <taxon>Trichinella</taxon>
    </lineage>
</organism>
<sequence length="102" mass="11295">MPYAPENCVRVSSALAICHDRCHYPSTTAHVIDKALSLHHNQCCYMVDSVISSYAPVLSKRVPLRHFSCGSIFQGHYRSATTTFNGMVHPSLELQQLGSVFA</sequence>